<evidence type="ECO:0000313" key="3">
    <source>
        <dbReference type="Proteomes" id="UP000024533"/>
    </source>
</evidence>
<sequence length="111" mass="12366">MAIENCSLKLEFGSRNSNMGHRHRSAPSSRSDSTRDQAAALRWQCFWPLMTLWEAELVTASRAWLGEFLPLTLVFELLSGKQATAAPDWSSQQQSMSLVKPGMARPAEVLS</sequence>
<accession>A0A059JIX6</accession>
<evidence type="ECO:0000256" key="1">
    <source>
        <dbReference type="SAM" id="MobiDB-lite"/>
    </source>
</evidence>
<proteinExistence type="predicted"/>
<dbReference type="HOGENOM" id="CLU_2160209_0_0_1"/>
<dbReference type="EMBL" id="AOKY01000033">
    <property type="protein sequence ID" value="KDB27846.1"/>
    <property type="molecule type" value="Genomic_DNA"/>
</dbReference>
<dbReference type="Proteomes" id="UP000024533">
    <property type="component" value="Unassembled WGS sequence"/>
</dbReference>
<keyword evidence="3" id="KW-1185">Reference proteome</keyword>
<feature type="region of interest" description="Disordered" evidence="1">
    <location>
        <begin position="13"/>
        <end position="35"/>
    </location>
</feature>
<name>A0A059JIX6_TRIIM</name>
<protein>
    <submittedName>
        <fullName evidence="2">Uncharacterized protein</fullName>
    </submittedName>
</protein>
<organism evidence="2 3">
    <name type="scientific">Trichophyton interdigitale (strain MR816)</name>
    <dbReference type="NCBI Taxonomy" id="1215338"/>
    <lineage>
        <taxon>Eukaryota</taxon>
        <taxon>Fungi</taxon>
        <taxon>Dikarya</taxon>
        <taxon>Ascomycota</taxon>
        <taxon>Pezizomycotina</taxon>
        <taxon>Eurotiomycetes</taxon>
        <taxon>Eurotiomycetidae</taxon>
        <taxon>Onygenales</taxon>
        <taxon>Arthrodermataceae</taxon>
        <taxon>Trichophyton</taxon>
    </lineage>
</organism>
<reference evidence="2 3" key="1">
    <citation type="submission" date="2014-02" db="EMBL/GenBank/DDBJ databases">
        <title>The Genome Sequence of Trichophyton interdigitale MR816.</title>
        <authorList>
            <consortium name="The Broad Institute Genomics Platform"/>
            <person name="Cuomo C.A."/>
            <person name="White T.C."/>
            <person name="Graser Y."/>
            <person name="Martinez-Rossi N."/>
            <person name="Heitman J."/>
            <person name="Young S.K."/>
            <person name="Zeng Q."/>
            <person name="Gargeya S."/>
            <person name="Abouelleil A."/>
            <person name="Alvarado L."/>
            <person name="Chapman S.B."/>
            <person name="Gainer-Dewar J."/>
            <person name="Goldberg J."/>
            <person name="Griggs A."/>
            <person name="Gujja S."/>
            <person name="Hansen M."/>
            <person name="Howarth C."/>
            <person name="Imamovic A."/>
            <person name="Larimer J."/>
            <person name="Martinez D."/>
            <person name="Murphy C."/>
            <person name="Pearson M.D."/>
            <person name="Persinoti G."/>
            <person name="Poon T."/>
            <person name="Priest M."/>
            <person name="Roberts A.D."/>
            <person name="Saif S."/>
            <person name="Shea T.D."/>
            <person name="Sykes S.N."/>
            <person name="Wortman J."/>
            <person name="Nusbaum C."/>
            <person name="Birren B."/>
        </authorList>
    </citation>
    <scope>NUCLEOTIDE SEQUENCE [LARGE SCALE GENOMIC DNA]</scope>
    <source>
        <strain evidence="2 3">MR816</strain>
    </source>
</reference>
<comment type="caution">
    <text evidence="2">The sequence shown here is derived from an EMBL/GenBank/DDBJ whole genome shotgun (WGS) entry which is preliminary data.</text>
</comment>
<dbReference type="AlphaFoldDB" id="A0A059JIX6"/>
<evidence type="ECO:0000313" key="2">
    <source>
        <dbReference type="EMBL" id="KDB27846.1"/>
    </source>
</evidence>
<gene>
    <name evidence="2" type="ORF">H109_00413</name>
</gene>